<dbReference type="PANTHER" id="PTHR36511:SF4">
    <property type="entry name" value="ANTITOXIN MQSA"/>
    <property type="match status" value="1"/>
</dbReference>
<gene>
    <name evidence="6" type="ORF">D3H34_23025</name>
</gene>
<keyword evidence="3" id="KW-0804">Transcription</keyword>
<dbReference type="GO" id="GO:0003677">
    <property type="term" value="F:DNA binding"/>
    <property type="evidence" value="ECO:0007669"/>
    <property type="project" value="UniProtKB-KW"/>
</dbReference>
<evidence type="ECO:0000313" key="7">
    <source>
        <dbReference type="Proteomes" id="UP000265619"/>
    </source>
</evidence>
<keyword evidence="2" id="KW-0238">DNA-binding</keyword>
<keyword evidence="7" id="KW-1185">Reference proteome</keyword>
<evidence type="ECO:0000259" key="5">
    <source>
        <dbReference type="PROSITE" id="PS50943"/>
    </source>
</evidence>
<dbReference type="InterPro" id="IPR001387">
    <property type="entry name" value="Cro/C1-type_HTH"/>
</dbReference>
<accession>A0A9X8GTI9</accession>
<evidence type="ECO:0000256" key="1">
    <source>
        <dbReference type="ARBA" id="ARBA00023015"/>
    </source>
</evidence>
<dbReference type="Proteomes" id="UP000265619">
    <property type="component" value="Unassembled WGS sequence"/>
</dbReference>
<reference evidence="6 7" key="1">
    <citation type="submission" date="2018-09" db="EMBL/GenBank/DDBJ databases">
        <title>Acidovorax cavernicola nov. sp. isolated from Gruta de las Maravillas (Aracena, Spain).</title>
        <authorList>
            <person name="Jurado V."/>
            <person name="Gutierrez-Patricio S."/>
            <person name="Gonzalez-Pimentel J.L."/>
            <person name="Miller A.Z."/>
            <person name="Laiz L."/>
            <person name="Saiz-Jimenez C."/>
        </authorList>
    </citation>
    <scope>NUCLEOTIDE SEQUENCE [LARGE SCALE GENOMIC DNA]</scope>
    <source>
        <strain evidence="6 7">1011MAR4D40.2</strain>
    </source>
</reference>
<organism evidence="6 7">
    <name type="scientific">Acidovorax cavernicola</name>
    <dbReference type="NCBI Taxonomy" id="1675792"/>
    <lineage>
        <taxon>Bacteria</taxon>
        <taxon>Pseudomonadati</taxon>
        <taxon>Pseudomonadota</taxon>
        <taxon>Betaproteobacteria</taxon>
        <taxon>Burkholderiales</taxon>
        <taxon>Comamonadaceae</taxon>
        <taxon>Acidovorax</taxon>
    </lineage>
</organism>
<feature type="domain" description="HTH cro/C1-type" evidence="5">
    <location>
        <begin position="44"/>
        <end position="80"/>
    </location>
</feature>
<proteinExistence type="predicted"/>
<dbReference type="PANTHER" id="PTHR36511">
    <property type="entry name" value="MERR FAMILY BACTERIAL REGULATORY PROTEIN"/>
    <property type="match status" value="1"/>
</dbReference>
<dbReference type="CDD" id="cd00093">
    <property type="entry name" value="HTH_XRE"/>
    <property type="match status" value="1"/>
</dbReference>
<protein>
    <submittedName>
        <fullName evidence="6">Helix-turn-helix domain-containing protein</fullName>
    </submittedName>
</protein>
<keyword evidence="1" id="KW-0805">Transcription regulation</keyword>
<evidence type="ECO:0000313" key="6">
    <source>
        <dbReference type="EMBL" id="RIX76130.1"/>
    </source>
</evidence>
<dbReference type="Pfam" id="PF01381">
    <property type="entry name" value="HTH_3"/>
    <property type="match status" value="1"/>
</dbReference>
<dbReference type="SUPFAM" id="SSF47413">
    <property type="entry name" value="lambda repressor-like DNA-binding domains"/>
    <property type="match status" value="1"/>
</dbReference>
<evidence type="ECO:0000256" key="3">
    <source>
        <dbReference type="ARBA" id="ARBA00023163"/>
    </source>
</evidence>
<dbReference type="EMBL" id="QXMN01000035">
    <property type="protein sequence ID" value="RIX76130.1"/>
    <property type="molecule type" value="Genomic_DNA"/>
</dbReference>
<dbReference type="AlphaFoldDB" id="A0A9X8GTI9"/>
<feature type="region of interest" description="Disordered" evidence="4">
    <location>
        <begin position="99"/>
        <end position="121"/>
    </location>
</feature>
<dbReference type="Gene3D" id="1.10.260.40">
    <property type="entry name" value="lambda repressor-like DNA-binding domains"/>
    <property type="match status" value="1"/>
</dbReference>
<comment type="caution">
    <text evidence="6">The sequence shown here is derived from an EMBL/GenBank/DDBJ whole genome shotgun (WGS) entry which is preliminary data.</text>
</comment>
<dbReference type="SMART" id="SM00530">
    <property type="entry name" value="HTH_XRE"/>
    <property type="match status" value="1"/>
</dbReference>
<dbReference type="InterPro" id="IPR052359">
    <property type="entry name" value="HTH-type_reg/antitoxin"/>
</dbReference>
<dbReference type="OrthoDB" id="8795439at2"/>
<name>A0A9X8GTI9_9BURK</name>
<evidence type="ECO:0000256" key="2">
    <source>
        <dbReference type="ARBA" id="ARBA00023125"/>
    </source>
</evidence>
<evidence type="ECO:0000256" key="4">
    <source>
        <dbReference type="SAM" id="MobiDB-lite"/>
    </source>
</evidence>
<dbReference type="RefSeq" id="WP_119556573.1">
    <property type="nucleotide sequence ID" value="NZ_QXMN01000035.1"/>
</dbReference>
<feature type="compositionally biased region" description="Basic residues" evidence="4">
    <location>
        <begin position="106"/>
        <end position="121"/>
    </location>
</feature>
<dbReference type="PROSITE" id="PS50943">
    <property type="entry name" value="HTH_CROC1"/>
    <property type="match status" value="1"/>
</dbReference>
<dbReference type="InterPro" id="IPR010982">
    <property type="entry name" value="Lambda_DNA-bd_dom_sf"/>
</dbReference>
<sequence length="121" mass="13162">MPQKKPMNDAELAAFEAGQDFEALLVQSAREMGAGKTRKVYTPVVAARENAGLSQAGFAELLGVSVRTLQQWEQGRREPTGAAKTLIAIAEKMPEALRAADPNYKAPRRVPSRSKARQIKA</sequence>